<dbReference type="STRING" id="1122934.SAMN02745691_01388"/>
<evidence type="ECO:0000313" key="3">
    <source>
        <dbReference type="EMBL" id="SHJ13355.1"/>
    </source>
</evidence>
<dbReference type="Pfam" id="PF04892">
    <property type="entry name" value="VanZ"/>
    <property type="match status" value="1"/>
</dbReference>
<evidence type="ECO:0000259" key="2">
    <source>
        <dbReference type="Pfam" id="PF04892"/>
    </source>
</evidence>
<gene>
    <name evidence="3" type="ORF">SAMN02745691_01388</name>
</gene>
<dbReference type="NCBIfam" id="NF037970">
    <property type="entry name" value="vanZ_1"/>
    <property type="match status" value="1"/>
</dbReference>
<keyword evidence="4" id="KW-1185">Reference proteome</keyword>
<dbReference type="AlphaFoldDB" id="A0A1M6GTR7"/>
<feature type="domain" description="VanZ-like" evidence="2">
    <location>
        <begin position="11"/>
        <end position="144"/>
    </location>
</feature>
<keyword evidence="1" id="KW-1133">Transmembrane helix</keyword>
<accession>A0A1M6GTR7</accession>
<dbReference type="PIRSF" id="PIRSF019083">
    <property type="entry name" value="UCP019083_VanZ"/>
    <property type="match status" value="1"/>
</dbReference>
<proteinExistence type="predicted"/>
<keyword evidence="1" id="KW-0812">Transmembrane</keyword>
<evidence type="ECO:0000313" key="4">
    <source>
        <dbReference type="Proteomes" id="UP000184342"/>
    </source>
</evidence>
<protein>
    <submittedName>
        <fullName evidence="3">VanZ like family protein</fullName>
    </submittedName>
</protein>
<keyword evidence="1" id="KW-0472">Membrane</keyword>
<dbReference type="PANTHER" id="PTHR28008">
    <property type="entry name" value="DOMAIN PROTEIN, PUTATIVE (AFU_ORTHOLOGUE AFUA_3G10980)-RELATED"/>
    <property type="match status" value="1"/>
</dbReference>
<sequence>MRNRKKIIAIGLVVLCMLLIFLFSSQPAPQSSELSMEIGEAIGKVFVEGFDEMTEGEQADYAMNIDYAIRKASHALEFVLLGGLFMAVFGIYRLRIRMPVALLGTALYAVSDELHQHFVMGRAGQGKDVLIDSIGAVLGILVYAGVVLLKKRRTKTKVSRQEGKRPIE</sequence>
<organism evidence="3 4">
    <name type="scientific">Parasporobacterium paucivorans DSM 15970</name>
    <dbReference type="NCBI Taxonomy" id="1122934"/>
    <lineage>
        <taxon>Bacteria</taxon>
        <taxon>Bacillati</taxon>
        <taxon>Bacillota</taxon>
        <taxon>Clostridia</taxon>
        <taxon>Lachnospirales</taxon>
        <taxon>Lachnospiraceae</taxon>
        <taxon>Parasporobacterium</taxon>
    </lineage>
</organism>
<dbReference type="EMBL" id="FQYT01000013">
    <property type="protein sequence ID" value="SHJ13355.1"/>
    <property type="molecule type" value="Genomic_DNA"/>
</dbReference>
<dbReference type="RefSeq" id="WP_073993635.1">
    <property type="nucleotide sequence ID" value="NZ_FQYT01000013.1"/>
</dbReference>
<reference evidence="3 4" key="1">
    <citation type="submission" date="2016-11" db="EMBL/GenBank/DDBJ databases">
        <authorList>
            <person name="Jaros S."/>
            <person name="Januszkiewicz K."/>
            <person name="Wedrychowicz H."/>
        </authorList>
    </citation>
    <scope>NUCLEOTIDE SEQUENCE [LARGE SCALE GENOMIC DNA]</scope>
    <source>
        <strain evidence="3 4">DSM 15970</strain>
    </source>
</reference>
<feature type="transmembrane region" description="Helical" evidence="1">
    <location>
        <begin position="130"/>
        <end position="149"/>
    </location>
</feature>
<dbReference type="Proteomes" id="UP000184342">
    <property type="component" value="Unassembled WGS sequence"/>
</dbReference>
<dbReference type="InterPro" id="IPR006976">
    <property type="entry name" value="VanZ-like"/>
</dbReference>
<feature type="transmembrane region" description="Helical" evidence="1">
    <location>
        <begin position="99"/>
        <end position="118"/>
    </location>
</feature>
<evidence type="ECO:0000256" key="1">
    <source>
        <dbReference type="SAM" id="Phobius"/>
    </source>
</evidence>
<dbReference type="InterPro" id="IPR016747">
    <property type="entry name" value="Phosphotransbutyrylase"/>
</dbReference>
<name>A0A1M6GTR7_9FIRM</name>
<feature type="transmembrane region" description="Helical" evidence="1">
    <location>
        <begin position="72"/>
        <end position="92"/>
    </location>
</feature>
<dbReference type="PANTHER" id="PTHR28008:SF1">
    <property type="entry name" value="DOMAIN PROTEIN, PUTATIVE (AFU_ORTHOLOGUE AFUA_3G10980)-RELATED"/>
    <property type="match status" value="1"/>
</dbReference>